<dbReference type="CDD" id="cd05233">
    <property type="entry name" value="SDR_c"/>
    <property type="match status" value="1"/>
</dbReference>
<keyword evidence="5" id="KW-1185">Reference proteome</keyword>
<proteinExistence type="inferred from homology"/>
<evidence type="ECO:0000313" key="4">
    <source>
        <dbReference type="EMBL" id="MDP9821854.1"/>
    </source>
</evidence>
<evidence type="ECO:0000256" key="2">
    <source>
        <dbReference type="ARBA" id="ARBA00023002"/>
    </source>
</evidence>
<dbReference type="EMBL" id="JAUSQM010000001">
    <property type="protein sequence ID" value="MDP9821854.1"/>
    <property type="molecule type" value="Genomic_DNA"/>
</dbReference>
<sequence>MTTTPASDPIRLDGLVALVTGAGGGIGEGAARLLADRGAVVAVADRAPDALSPLADDLGAATSTHRLDLLDATDPQRVVAEVREAHGRLDLLVNSAGINARSAPSQTTPEEWARVLEVNLSGTFRMIQAAYDALRESPAAAIVSLTSTAAAVAVPQNAAYSTSKAGLVHLARVLASEWAADGIRLNTVAPTIVATAMTEAVRQDPVYMADKLASIPLGRMASVEDVAHAIAFLVSPAAGMVTGQTLFVDGGVTTR</sequence>
<dbReference type="PRINTS" id="PR00081">
    <property type="entry name" value="GDHRDH"/>
</dbReference>
<dbReference type="Proteomes" id="UP001240447">
    <property type="component" value="Unassembled WGS sequence"/>
</dbReference>
<organism evidence="4 5">
    <name type="scientific">Nocardioides massiliensis</name>
    <dbReference type="NCBI Taxonomy" id="1325935"/>
    <lineage>
        <taxon>Bacteria</taxon>
        <taxon>Bacillati</taxon>
        <taxon>Actinomycetota</taxon>
        <taxon>Actinomycetes</taxon>
        <taxon>Propionibacteriales</taxon>
        <taxon>Nocardioidaceae</taxon>
        <taxon>Nocardioides</taxon>
    </lineage>
</organism>
<reference evidence="4 5" key="1">
    <citation type="submission" date="2023-07" db="EMBL/GenBank/DDBJ databases">
        <title>Sequencing the genomes of 1000 actinobacteria strains.</title>
        <authorList>
            <person name="Klenk H.-P."/>
        </authorList>
    </citation>
    <scope>NUCLEOTIDE SEQUENCE [LARGE SCALE GENOMIC DNA]</scope>
    <source>
        <strain evidence="4 5">GD13</strain>
    </source>
</reference>
<accession>A0ABT9NN48</accession>
<dbReference type="InterPro" id="IPR036291">
    <property type="entry name" value="NAD(P)-bd_dom_sf"/>
</dbReference>
<dbReference type="PRINTS" id="PR00080">
    <property type="entry name" value="SDRFAMILY"/>
</dbReference>
<comment type="similarity">
    <text evidence="1">Belongs to the short-chain dehydrogenases/reductases (SDR) family.</text>
</comment>
<feature type="domain" description="Ketoreductase" evidence="3">
    <location>
        <begin position="15"/>
        <end position="186"/>
    </location>
</feature>
<dbReference type="Gene3D" id="3.40.50.720">
    <property type="entry name" value="NAD(P)-binding Rossmann-like Domain"/>
    <property type="match status" value="1"/>
</dbReference>
<evidence type="ECO:0000256" key="1">
    <source>
        <dbReference type="ARBA" id="ARBA00006484"/>
    </source>
</evidence>
<dbReference type="InterPro" id="IPR020904">
    <property type="entry name" value="Sc_DH/Rdtase_CS"/>
</dbReference>
<evidence type="ECO:0000259" key="3">
    <source>
        <dbReference type="SMART" id="SM00822"/>
    </source>
</evidence>
<dbReference type="SUPFAM" id="SSF51735">
    <property type="entry name" value="NAD(P)-binding Rossmann-fold domains"/>
    <property type="match status" value="1"/>
</dbReference>
<dbReference type="PANTHER" id="PTHR24321:SF15">
    <property type="entry name" value="OXIDOREDUCTASE UCPA"/>
    <property type="match status" value="1"/>
</dbReference>
<name>A0ABT9NN48_9ACTN</name>
<dbReference type="PANTHER" id="PTHR24321">
    <property type="entry name" value="DEHYDROGENASES, SHORT CHAIN"/>
    <property type="match status" value="1"/>
</dbReference>
<evidence type="ECO:0000313" key="5">
    <source>
        <dbReference type="Proteomes" id="UP001240447"/>
    </source>
</evidence>
<dbReference type="InterPro" id="IPR002347">
    <property type="entry name" value="SDR_fam"/>
</dbReference>
<protein>
    <submittedName>
        <fullName evidence="4">NAD(P)-dependent dehydrogenase (Short-subunit alcohol dehydrogenase family)</fullName>
    </submittedName>
</protein>
<keyword evidence="2" id="KW-0560">Oxidoreductase</keyword>
<dbReference type="SMART" id="SM00822">
    <property type="entry name" value="PKS_KR"/>
    <property type="match status" value="1"/>
</dbReference>
<comment type="caution">
    <text evidence="4">The sequence shown here is derived from an EMBL/GenBank/DDBJ whole genome shotgun (WGS) entry which is preliminary data.</text>
</comment>
<dbReference type="Pfam" id="PF13561">
    <property type="entry name" value="adh_short_C2"/>
    <property type="match status" value="1"/>
</dbReference>
<dbReference type="RefSeq" id="WP_306824997.1">
    <property type="nucleotide sequence ID" value="NZ_JAUSQM010000001.1"/>
</dbReference>
<gene>
    <name evidence="4" type="ORF">J2S59_001663</name>
</gene>
<dbReference type="InterPro" id="IPR057326">
    <property type="entry name" value="KR_dom"/>
</dbReference>
<dbReference type="PROSITE" id="PS00061">
    <property type="entry name" value="ADH_SHORT"/>
    <property type="match status" value="1"/>
</dbReference>